<dbReference type="EC" id="4.4.1.13" evidence="2"/>
<comment type="similarity">
    <text evidence="5">Belongs to the class-II pyridoxal-phosphate-dependent aminotransferase family. MalY/PatB cystathionine beta-lyase subfamily.</text>
</comment>
<dbReference type="GO" id="GO:0008483">
    <property type="term" value="F:transaminase activity"/>
    <property type="evidence" value="ECO:0007669"/>
    <property type="project" value="UniProtKB-KW"/>
</dbReference>
<evidence type="ECO:0000313" key="8">
    <source>
        <dbReference type="Proteomes" id="UP001139354"/>
    </source>
</evidence>
<evidence type="ECO:0000256" key="3">
    <source>
        <dbReference type="ARBA" id="ARBA00022898"/>
    </source>
</evidence>
<evidence type="ECO:0000259" key="6">
    <source>
        <dbReference type="Pfam" id="PF00155"/>
    </source>
</evidence>
<keyword evidence="3" id="KW-0663">Pyridoxal phosphate</keyword>
<name>A0A9X1LT41_9MICO</name>
<dbReference type="PANTHER" id="PTHR43525">
    <property type="entry name" value="PROTEIN MALY"/>
    <property type="match status" value="1"/>
</dbReference>
<keyword evidence="4" id="KW-0456">Lyase</keyword>
<evidence type="ECO:0000256" key="2">
    <source>
        <dbReference type="ARBA" id="ARBA00012224"/>
    </source>
</evidence>
<organism evidence="7 8">
    <name type="scientific">Microbacterium allomyrinae</name>
    <dbReference type="NCBI Taxonomy" id="2830666"/>
    <lineage>
        <taxon>Bacteria</taxon>
        <taxon>Bacillati</taxon>
        <taxon>Actinomycetota</taxon>
        <taxon>Actinomycetes</taxon>
        <taxon>Micrococcales</taxon>
        <taxon>Microbacteriaceae</taxon>
        <taxon>Microbacterium</taxon>
    </lineage>
</organism>
<keyword evidence="8" id="KW-1185">Reference proteome</keyword>
<accession>A0A9X1LT41</accession>
<dbReference type="GO" id="GO:0030170">
    <property type="term" value="F:pyridoxal phosphate binding"/>
    <property type="evidence" value="ECO:0007669"/>
    <property type="project" value="InterPro"/>
</dbReference>
<protein>
    <recommendedName>
        <fullName evidence="2">cysteine-S-conjugate beta-lyase</fullName>
        <ecNumber evidence="2">4.4.1.13</ecNumber>
    </recommendedName>
</protein>
<evidence type="ECO:0000256" key="1">
    <source>
        <dbReference type="ARBA" id="ARBA00001933"/>
    </source>
</evidence>
<keyword evidence="7" id="KW-0808">Transferase</keyword>
<gene>
    <name evidence="7" type="ORF">KEC57_05125</name>
</gene>
<comment type="caution">
    <text evidence="7">The sequence shown here is derived from an EMBL/GenBank/DDBJ whole genome shotgun (WGS) entry which is preliminary data.</text>
</comment>
<dbReference type="Gene3D" id="3.40.640.10">
    <property type="entry name" value="Type I PLP-dependent aspartate aminotransferase-like (Major domain)"/>
    <property type="match status" value="1"/>
</dbReference>
<dbReference type="InterPro" id="IPR051798">
    <property type="entry name" value="Class-II_PLP-Dep_Aminotrans"/>
</dbReference>
<dbReference type="Gene3D" id="3.90.1150.10">
    <property type="entry name" value="Aspartate Aminotransferase, domain 1"/>
    <property type="match status" value="1"/>
</dbReference>
<comment type="cofactor">
    <cofactor evidence="1">
        <name>pyridoxal 5'-phosphate</name>
        <dbReference type="ChEBI" id="CHEBI:597326"/>
    </cofactor>
</comment>
<dbReference type="RefSeq" id="WP_229383442.1">
    <property type="nucleotide sequence ID" value="NZ_JAGTTN010000001.1"/>
</dbReference>
<dbReference type="Proteomes" id="UP001139354">
    <property type="component" value="Unassembled WGS sequence"/>
</dbReference>
<proteinExistence type="inferred from homology"/>
<evidence type="ECO:0000256" key="4">
    <source>
        <dbReference type="ARBA" id="ARBA00023239"/>
    </source>
</evidence>
<dbReference type="InterPro" id="IPR015421">
    <property type="entry name" value="PyrdxlP-dep_Trfase_major"/>
</dbReference>
<evidence type="ECO:0000256" key="5">
    <source>
        <dbReference type="ARBA" id="ARBA00037974"/>
    </source>
</evidence>
<dbReference type="CDD" id="cd00609">
    <property type="entry name" value="AAT_like"/>
    <property type="match status" value="1"/>
</dbReference>
<dbReference type="InterPro" id="IPR004839">
    <property type="entry name" value="Aminotransferase_I/II_large"/>
</dbReference>
<sequence length="422" mass="46131">MSEYTPLSTHAATAQIVNATDQGMLLRTGSAALTASVGSPTSRHDHRWTTRKWEVAPDHVGAWIAESDFGTAPAVTRALHDAVDAGFLTYLPQHTAAEAERECAAFLKRRFAWDVPVERVHLVADVVEGLRVMLRNFAAPGQPVVVPTPCYAPFLSTPRKLGRAVIEVPSVQADGRWQLDLDGIERALSGGGVLVLCNPHNPLGQVMREAEMVLLAEVVDRTGSRVFSDEIHAPVVYAGAHHIPYASTSEIAAQHTVTATATSKGWNIPGLKAAQLILTSDADQQLWVERDIVPSQNGSILGAIGAIAAYRDSAEWLDETIQRFDRNRRLLTELLRVHAPHARYHEPEATYLAWIDLSAYDLPSRPAEYLAQHARVVTSEGADSGVGYEKWVRFNFAMAPELLTRAVESLGRALASRPLAER</sequence>
<evidence type="ECO:0000313" key="7">
    <source>
        <dbReference type="EMBL" id="MCC2031564.1"/>
    </source>
</evidence>
<reference evidence="7" key="1">
    <citation type="submission" date="2021-04" db="EMBL/GenBank/DDBJ databases">
        <title>Microbacterium tenobrionis sp. nov. and Microbacterium allomyrinae sp. nov., isolated from larvae of Tenobrio molitor and Allomyrina dichotoma, respectively.</title>
        <authorList>
            <person name="Lee S.D."/>
        </authorList>
    </citation>
    <scope>NUCLEOTIDE SEQUENCE</scope>
    <source>
        <strain evidence="7">BWT-G7</strain>
    </source>
</reference>
<dbReference type="PANTHER" id="PTHR43525:SF2">
    <property type="entry name" value="CYSTATHIONINE BETA-LYASE-RELATED"/>
    <property type="match status" value="1"/>
</dbReference>
<feature type="domain" description="Aminotransferase class I/classII large" evidence="6">
    <location>
        <begin position="68"/>
        <end position="410"/>
    </location>
</feature>
<dbReference type="AlphaFoldDB" id="A0A9X1LT41"/>
<keyword evidence="7" id="KW-0032">Aminotransferase</keyword>
<dbReference type="InterPro" id="IPR015424">
    <property type="entry name" value="PyrdxlP-dep_Trfase"/>
</dbReference>
<dbReference type="SUPFAM" id="SSF53383">
    <property type="entry name" value="PLP-dependent transferases"/>
    <property type="match status" value="1"/>
</dbReference>
<dbReference type="GO" id="GO:0047804">
    <property type="term" value="F:cysteine-S-conjugate beta-lyase activity"/>
    <property type="evidence" value="ECO:0007669"/>
    <property type="project" value="UniProtKB-EC"/>
</dbReference>
<dbReference type="EMBL" id="JAGTTN010000001">
    <property type="protein sequence ID" value="MCC2031564.1"/>
    <property type="molecule type" value="Genomic_DNA"/>
</dbReference>
<dbReference type="Pfam" id="PF00155">
    <property type="entry name" value="Aminotran_1_2"/>
    <property type="match status" value="1"/>
</dbReference>
<dbReference type="InterPro" id="IPR015422">
    <property type="entry name" value="PyrdxlP-dep_Trfase_small"/>
</dbReference>